<dbReference type="GO" id="GO:0006955">
    <property type="term" value="P:immune response"/>
    <property type="evidence" value="ECO:0007669"/>
    <property type="project" value="TreeGrafter"/>
</dbReference>
<dbReference type="AlphaFoldDB" id="A0A3Q2QMD9"/>
<dbReference type="GO" id="GO:0071222">
    <property type="term" value="P:cellular response to lipopolysaccharide"/>
    <property type="evidence" value="ECO:0007669"/>
    <property type="project" value="TreeGrafter"/>
</dbReference>
<dbReference type="PANTHER" id="PTHR25466:SF14">
    <property type="entry name" value="BUTYROPHILIN SUBFAMILY 2 MEMBER A2-LIKE-RELATED"/>
    <property type="match status" value="1"/>
</dbReference>
<keyword evidence="5 11" id="KW-1133">Transmembrane helix</keyword>
<reference evidence="13" key="1">
    <citation type="submission" date="2025-08" db="UniProtKB">
        <authorList>
            <consortium name="Ensembl"/>
        </authorList>
    </citation>
    <scope>IDENTIFICATION</scope>
</reference>
<evidence type="ECO:0000256" key="9">
    <source>
        <dbReference type="ARBA" id="ARBA00023180"/>
    </source>
</evidence>
<dbReference type="InterPro" id="IPR051713">
    <property type="entry name" value="T-cell_Activation_Regulation"/>
</dbReference>
<dbReference type="PROSITE" id="PS50835">
    <property type="entry name" value="IG_LIKE"/>
    <property type="match status" value="3"/>
</dbReference>
<name>A0A3Q2QMD9_FUNHE</name>
<dbReference type="Proteomes" id="UP000265000">
    <property type="component" value="Unplaced"/>
</dbReference>
<dbReference type="InterPro" id="IPR007110">
    <property type="entry name" value="Ig-like_dom"/>
</dbReference>
<keyword evidence="10" id="KW-0393">Immunoglobulin domain</keyword>
<evidence type="ECO:0000313" key="13">
    <source>
        <dbReference type="Ensembl" id="ENSFHEP00000028666.1"/>
    </source>
</evidence>
<dbReference type="GeneTree" id="ENSGT00940000163670"/>
<dbReference type="InterPro" id="IPR013783">
    <property type="entry name" value="Ig-like_fold"/>
</dbReference>
<sequence length="345" mass="38069">MLYAVDLPADTEIFCVFKRSCILPCSFEGGSDVLINWFQLGAGSRRVHSYYNNGDQLGEQDQNFRGRTSLFKDLISSGNASLRLTGVKVEDQSKYKCHSSIITGDKESFINLHVDAPVSKVRISQEGNMITCSSEGIYPEPQLTWSPIPPSRTALQNRTTVHQTEEKLYSISSSLVGLEVVSGLIYSCMVSTRTNKRRASLRQLSVISSSRQASLSCSGSDVSITSLLWTFNYSQTIVNQSSQSRVMVSEEWRHLVKDISESGSLSLQGLSPQQEGIYTCELNNEEETILTSTFLKMVEDGGGTKRNPGVLIFVGVAAAIVFVVLFICAKRNKALQDNGYVEARL</sequence>
<evidence type="ECO:0000256" key="11">
    <source>
        <dbReference type="SAM" id="Phobius"/>
    </source>
</evidence>
<feature type="domain" description="Ig-like" evidence="12">
    <location>
        <begin position="23"/>
        <end position="97"/>
    </location>
</feature>
<keyword evidence="6 11" id="KW-0472">Membrane</keyword>
<organism evidence="13 14">
    <name type="scientific">Fundulus heteroclitus</name>
    <name type="common">Killifish</name>
    <name type="synonym">Mummichog</name>
    <dbReference type="NCBI Taxonomy" id="8078"/>
    <lineage>
        <taxon>Eukaryota</taxon>
        <taxon>Metazoa</taxon>
        <taxon>Chordata</taxon>
        <taxon>Craniata</taxon>
        <taxon>Vertebrata</taxon>
        <taxon>Euteleostomi</taxon>
        <taxon>Actinopterygii</taxon>
        <taxon>Neopterygii</taxon>
        <taxon>Teleostei</taxon>
        <taxon>Neoteleostei</taxon>
        <taxon>Acanthomorphata</taxon>
        <taxon>Ovalentaria</taxon>
        <taxon>Atherinomorphae</taxon>
        <taxon>Cyprinodontiformes</taxon>
        <taxon>Fundulidae</taxon>
        <taxon>Fundulus</taxon>
    </lineage>
</organism>
<evidence type="ECO:0000256" key="3">
    <source>
        <dbReference type="ARBA" id="ARBA00022692"/>
    </source>
</evidence>
<evidence type="ECO:0000256" key="4">
    <source>
        <dbReference type="ARBA" id="ARBA00022729"/>
    </source>
</evidence>
<dbReference type="InterPro" id="IPR053896">
    <property type="entry name" value="BTN3A2-like_Ig-C"/>
</dbReference>
<accession>A0A3Q2QMD9</accession>
<dbReference type="GO" id="GO:0009897">
    <property type="term" value="C:external side of plasma membrane"/>
    <property type="evidence" value="ECO:0007669"/>
    <property type="project" value="TreeGrafter"/>
</dbReference>
<evidence type="ECO:0000256" key="10">
    <source>
        <dbReference type="ARBA" id="ARBA00023319"/>
    </source>
</evidence>
<dbReference type="Pfam" id="PF07686">
    <property type="entry name" value="V-set"/>
    <property type="match status" value="1"/>
</dbReference>
<comment type="subcellular location">
    <subcellularLocation>
        <location evidence="1">Cell membrane</location>
        <topology evidence="1">Single-pass type I membrane protein</topology>
    </subcellularLocation>
</comment>
<proteinExistence type="predicted"/>
<feature type="domain" description="Ig-like" evidence="12">
    <location>
        <begin position="117"/>
        <end position="205"/>
    </location>
</feature>
<evidence type="ECO:0000256" key="5">
    <source>
        <dbReference type="ARBA" id="ARBA00022989"/>
    </source>
</evidence>
<evidence type="ECO:0000256" key="1">
    <source>
        <dbReference type="ARBA" id="ARBA00004251"/>
    </source>
</evidence>
<dbReference type="InterPro" id="IPR013106">
    <property type="entry name" value="Ig_V-set"/>
</dbReference>
<keyword evidence="9" id="KW-0325">Glycoprotein</keyword>
<evidence type="ECO:0000259" key="12">
    <source>
        <dbReference type="PROSITE" id="PS50835"/>
    </source>
</evidence>
<dbReference type="PANTHER" id="PTHR25466">
    <property type="entry name" value="T-LYMPHOCYTE ACTIVATION ANTIGEN"/>
    <property type="match status" value="1"/>
</dbReference>
<keyword evidence="4" id="KW-0732">Signal</keyword>
<dbReference type="CDD" id="cd00096">
    <property type="entry name" value="Ig"/>
    <property type="match status" value="1"/>
</dbReference>
<dbReference type="SUPFAM" id="SSF48726">
    <property type="entry name" value="Immunoglobulin"/>
    <property type="match status" value="3"/>
</dbReference>
<keyword evidence="14" id="KW-1185">Reference proteome</keyword>
<protein>
    <submittedName>
        <fullName evidence="13">HERV-H LTR-associating protein 2</fullName>
    </submittedName>
</protein>
<dbReference type="SMART" id="SM00409">
    <property type="entry name" value="IG"/>
    <property type="match status" value="2"/>
</dbReference>
<dbReference type="GO" id="GO:0042130">
    <property type="term" value="P:negative regulation of T cell proliferation"/>
    <property type="evidence" value="ECO:0007669"/>
    <property type="project" value="TreeGrafter"/>
</dbReference>
<evidence type="ECO:0000256" key="7">
    <source>
        <dbReference type="ARBA" id="ARBA00023157"/>
    </source>
</evidence>
<dbReference type="SMART" id="SM00406">
    <property type="entry name" value="IGv"/>
    <property type="match status" value="2"/>
</dbReference>
<dbReference type="Ensembl" id="ENSFHET00000031619.1">
    <property type="protein sequence ID" value="ENSFHEP00000028666.1"/>
    <property type="gene ID" value="ENSFHEG00000012937.1"/>
</dbReference>
<evidence type="ECO:0000256" key="2">
    <source>
        <dbReference type="ARBA" id="ARBA00022475"/>
    </source>
</evidence>
<feature type="domain" description="Ig-like" evidence="12">
    <location>
        <begin position="213"/>
        <end position="291"/>
    </location>
</feature>
<keyword evidence="2" id="KW-1003">Cell membrane</keyword>
<dbReference type="InterPro" id="IPR003599">
    <property type="entry name" value="Ig_sub"/>
</dbReference>
<dbReference type="GO" id="GO:0031295">
    <property type="term" value="P:T cell costimulation"/>
    <property type="evidence" value="ECO:0007669"/>
    <property type="project" value="TreeGrafter"/>
</dbReference>
<dbReference type="GO" id="GO:0007166">
    <property type="term" value="P:cell surface receptor signaling pathway"/>
    <property type="evidence" value="ECO:0007669"/>
    <property type="project" value="TreeGrafter"/>
</dbReference>
<dbReference type="Pfam" id="PF22705">
    <property type="entry name" value="C2-set_3"/>
    <property type="match status" value="1"/>
</dbReference>
<keyword evidence="8" id="KW-0675">Receptor</keyword>
<evidence type="ECO:0000256" key="8">
    <source>
        <dbReference type="ARBA" id="ARBA00023170"/>
    </source>
</evidence>
<dbReference type="FunFam" id="2.60.40.10:FF:000142">
    <property type="entry name" value="V-set domain-containing T-cell activation inhibitor 1"/>
    <property type="match status" value="1"/>
</dbReference>
<keyword evidence="7" id="KW-1015">Disulfide bond</keyword>
<dbReference type="InterPro" id="IPR036179">
    <property type="entry name" value="Ig-like_dom_sf"/>
</dbReference>
<feature type="transmembrane region" description="Helical" evidence="11">
    <location>
        <begin position="310"/>
        <end position="329"/>
    </location>
</feature>
<dbReference type="GO" id="GO:0042102">
    <property type="term" value="P:positive regulation of T cell proliferation"/>
    <property type="evidence" value="ECO:0007669"/>
    <property type="project" value="TreeGrafter"/>
</dbReference>
<dbReference type="Gene3D" id="2.60.40.10">
    <property type="entry name" value="Immunoglobulins"/>
    <property type="match status" value="3"/>
</dbReference>
<dbReference type="STRING" id="8078.ENSFHEP00000028666"/>
<keyword evidence="3 11" id="KW-0812">Transmembrane</keyword>
<reference evidence="13" key="2">
    <citation type="submission" date="2025-09" db="UniProtKB">
        <authorList>
            <consortium name="Ensembl"/>
        </authorList>
    </citation>
    <scope>IDENTIFICATION</scope>
</reference>
<evidence type="ECO:0000313" key="14">
    <source>
        <dbReference type="Proteomes" id="UP000265000"/>
    </source>
</evidence>
<evidence type="ECO:0000256" key="6">
    <source>
        <dbReference type="ARBA" id="ARBA00023136"/>
    </source>
</evidence>